<dbReference type="OrthoDB" id="7374955at2"/>
<evidence type="ECO:0000313" key="2">
    <source>
        <dbReference type="EMBL" id="TCK28158.1"/>
    </source>
</evidence>
<evidence type="ECO:0000256" key="1">
    <source>
        <dbReference type="SAM" id="MobiDB-lite"/>
    </source>
</evidence>
<protein>
    <submittedName>
        <fullName evidence="2">Uncharacterized protein</fullName>
    </submittedName>
</protein>
<dbReference type="RefSeq" id="WP_131835335.1">
    <property type="nucleotide sequence ID" value="NZ_SMFY01000002.1"/>
</dbReference>
<name>A0A4R1I0E3_ANCAQ</name>
<dbReference type="Proteomes" id="UP000295030">
    <property type="component" value="Unassembled WGS sequence"/>
</dbReference>
<comment type="caution">
    <text evidence="2">The sequence shown here is derived from an EMBL/GenBank/DDBJ whole genome shotgun (WGS) entry which is preliminary data.</text>
</comment>
<reference evidence="2 3" key="1">
    <citation type="submission" date="2019-03" db="EMBL/GenBank/DDBJ databases">
        <title>Genomic Encyclopedia of Type Strains, Phase IV (KMG-IV): sequencing the most valuable type-strain genomes for metagenomic binning, comparative biology and taxonomic classification.</title>
        <authorList>
            <person name="Goeker M."/>
        </authorList>
    </citation>
    <scope>NUCLEOTIDE SEQUENCE [LARGE SCALE GENOMIC DNA]</scope>
    <source>
        <strain evidence="2 3">DSM 101</strain>
    </source>
</reference>
<organism evidence="2 3">
    <name type="scientific">Ancylobacter aquaticus</name>
    <dbReference type="NCBI Taxonomy" id="100"/>
    <lineage>
        <taxon>Bacteria</taxon>
        <taxon>Pseudomonadati</taxon>
        <taxon>Pseudomonadota</taxon>
        <taxon>Alphaproteobacteria</taxon>
        <taxon>Hyphomicrobiales</taxon>
        <taxon>Xanthobacteraceae</taxon>
        <taxon>Ancylobacter</taxon>
    </lineage>
</organism>
<keyword evidence="3" id="KW-1185">Reference proteome</keyword>
<dbReference type="EMBL" id="SMFY01000002">
    <property type="protein sequence ID" value="TCK28158.1"/>
    <property type="molecule type" value="Genomic_DNA"/>
</dbReference>
<proteinExistence type="predicted"/>
<sequence>MKTPRLPDLDRLTPSEKDALILSLWETVQALDKDADAGEAQAPLPVEEPAAGRSLDDSRVQALRERIRTTSRSSRNQSFATRAGGISRLLDYRPLQIFVVVIALAFLADFAIGRYQQAQMAARRAEVQRTEQAASGGLFMELVRAGYDPGKAAYRATLRIERVGGGSTLYILQNPPRVFIQTGLTWQEVASRSPDGTPWGLLKLDGGTDVDVLFDADIEGWSELIPGYMHVQLQFDQLISLSSEPGDDIADRNNRFYFYLKPHDADDAAIRQRAGFRGVPPAFIPMPPH</sequence>
<dbReference type="AlphaFoldDB" id="A0A4R1I0E3"/>
<accession>A0A4R1I0E3</accession>
<evidence type="ECO:0000313" key="3">
    <source>
        <dbReference type="Proteomes" id="UP000295030"/>
    </source>
</evidence>
<feature type="region of interest" description="Disordered" evidence="1">
    <location>
        <begin position="36"/>
        <end position="55"/>
    </location>
</feature>
<gene>
    <name evidence="2" type="ORF">EV667_2155</name>
</gene>